<dbReference type="CDD" id="cd07828">
    <property type="entry name" value="lipocalin_heme-bd-THAP4-like"/>
    <property type="match status" value="1"/>
</dbReference>
<dbReference type="InterPro" id="IPR045165">
    <property type="entry name" value="Nitrobindin"/>
</dbReference>
<dbReference type="InterPro" id="IPR014878">
    <property type="entry name" value="THAP4-like_heme-bd"/>
</dbReference>
<name>A0A8S1DU55_9INSE</name>
<accession>A0A8S1DU55</accession>
<protein>
    <recommendedName>
        <fullName evidence="2">THAP4-like heme-binding domain-containing protein</fullName>
    </recommendedName>
</protein>
<reference evidence="3 4" key="1">
    <citation type="submission" date="2020-04" db="EMBL/GenBank/DDBJ databases">
        <authorList>
            <person name="Alioto T."/>
            <person name="Alioto T."/>
            <person name="Gomez Garrido J."/>
        </authorList>
    </citation>
    <scope>NUCLEOTIDE SEQUENCE [LARGE SCALE GENOMIC DNA]</scope>
</reference>
<gene>
    <name evidence="3" type="ORF">CLODIP_2_CD01232</name>
</gene>
<keyword evidence="4" id="KW-1185">Reference proteome</keyword>
<dbReference type="InterPro" id="IPR012674">
    <property type="entry name" value="Calycin"/>
</dbReference>
<evidence type="ECO:0000313" key="4">
    <source>
        <dbReference type="Proteomes" id="UP000494165"/>
    </source>
</evidence>
<comment type="caution">
    <text evidence="3">The sequence shown here is derived from an EMBL/GenBank/DDBJ whole genome shotgun (WGS) entry which is preliminary data.</text>
</comment>
<dbReference type="AlphaFoldDB" id="A0A8S1DU55"/>
<comment type="catalytic activity">
    <reaction evidence="1">
        <text>peroxynitrite = nitrate</text>
        <dbReference type="Rhea" id="RHEA:63116"/>
        <dbReference type="ChEBI" id="CHEBI:17632"/>
        <dbReference type="ChEBI" id="CHEBI:25941"/>
    </reaction>
    <physiologicalReaction direction="left-to-right" evidence="1">
        <dbReference type="Rhea" id="RHEA:63117"/>
    </physiologicalReaction>
</comment>
<feature type="domain" description="THAP4-like heme-binding" evidence="2">
    <location>
        <begin position="18"/>
        <end position="169"/>
    </location>
</feature>
<evidence type="ECO:0000313" key="3">
    <source>
        <dbReference type="EMBL" id="CAB3384373.1"/>
    </source>
</evidence>
<proteinExistence type="predicted"/>
<dbReference type="OrthoDB" id="6077919at2759"/>
<dbReference type="Gene3D" id="2.40.128.20">
    <property type="match status" value="1"/>
</dbReference>
<dbReference type="SUPFAM" id="SSF50814">
    <property type="entry name" value="Lipocalins"/>
    <property type="match status" value="1"/>
</dbReference>
<sequence>MSIPKELEGKVVSENEAVKPLSWLVGRWRSETGRGSFPTIPTFEFAEELEFFVLGQQPLLNYTAFSFKPGPDVPMHCEKGFLRIKPGTNSLSFMVAHNLGLTVLEEGEVHGNEINLESKNIGRMSFAKDPAVTKLTRQLKLNGDVLEQIVHMETTNTPLTEHLVTKYRKI</sequence>
<evidence type="ECO:0000259" key="2">
    <source>
        <dbReference type="Pfam" id="PF08768"/>
    </source>
</evidence>
<evidence type="ECO:0000256" key="1">
    <source>
        <dbReference type="ARBA" id="ARBA00036993"/>
    </source>
</evidence>
<dbReference type="PANTHER" id="PTHR15854:SF4">
    <property type="entry name" value="PEROXYNITRITE ISOMERASE THAP4"/>
    <property type="match status" value="1"/>
</dbReference>
<dbReference type="Proteomes" id="UP000494165">
    <property type="component" value="Unassembled WGS sequence"/>
</dbReference>
<dbReference type="PANTHER" id="PTHR15854">
    <property type="entry name" value="THAP4 PROTEIN"/>
    <property type="match status" value="1"/>
</dbReference>
<dbReference type="Pfam" id="PF08768">
    <property type="entry name" value="THAP4_heme-bd"/>
    <property type="match status" value="1"/>
</dbReference>
<organism evidence="3 4">
    <name type="scientific">Cloeon dipterum</name>
    <dbReference type="NCBI Taxonomy" id="197152"/>
    <lineage>
        <taxon>Eukaryota</taxon>
        <taxon>Metazoa</taxon>
        <taxon>Ecdysozoa</taxon>
        <taxon>Arthropoda</taxon>
        <taxon>Hexapoda</taxon>
        <taxon>Insecta</taxon>
        <taxon>Pterygota</taxon>
        <taxon>Palaeoptera</taxon>
        <taxon>Ephemeroptera</taxon>
        <taxon>Pisciforma</taxon>
        <taxon>Baetidae</taxon>
        <taxon>Cloeon</taxon>
    </lineage>
</organism>
<dbReference type="EMBL" id="CADEPI010000347">
    <property type="protein sequence ID" value="CAB3384373.1"/>
    <property type="molecule type" value="Genomic_DNA"/>
</dbReference>